<dbReference type="Pfam" id="PF13561">
    <property type="entry name" value="adh_short_C2"/>
    <property type="match status" value="1"/>
</dbReference>
<gene>
    <name evidence="3" type="ORF">SAMN02745206_01703</name>
</gene>
<dbReference type="FunFam" id="3.40.50.720:FF:000084">
    <property type="entry name" value="Short-chain dehydrogenase reductase"/>
    <property type="match status" value="1"/>
</dbReference>
<reference evidence="4" key="1">
    <citation type="submission" date="2016-11" db="EMBL/GenBank/DDBJ databases">
        <authorList>
            <person name="Varghese N."/>
            <person name="Submissions S."/>
        </authorList>
    </citation>
    <scope>NUCLEOTIDE SEQUENCE [LARGE SCALE GENOMIC DNA]</scope>
    <source>
        <strain evidence="4">DSM 9756</strain>
    </source>
</reference>
<evidence type="ECO:0000313" key="3">
    <source>
        <dbReference type="EMBL" id="SHF29356.1"/>
    </source>
</evidence>
<dbReference type="InterPro" id="IPR057326">
    <property type="entry name" value="KR_dom"/>
</dbReference>
<dbReference type="Proteomes" id="UP000184076">
    <property type="component" value="Unassembled WGS sequence"/>
</dbReference>
<dbReference type="NCBIfam" id="NF009466">
    <property type="entry name" value="PRK12826.1-2"/>
    <property type="match status" value="1"/>
</dbReference>
<dbReference type="Gene3D" id="3.40.50.720">
    <property type="entry name" value="NAD(P)-binding Rossmann-like Domain"/>
    <property type="match status" value="1"/>
</dbReference>
<dbReference type="PRINTS" id="PR00080">
    <property type="entry name" value="SDRFAMILY"/>
</dbReference>
<dbReference type="AlphaFoldDB" id="A0A1M5AGU3"/>
<keyword evidence="4" id="KW-1185">Reference proteome</keyword>
<evidence type="ECO:0000313" key="4">
    <source>
        <dbReference type="Proteomes" id="UP000184076"/>
    </source>
</evidence>
<dbReference type="PANTHER" id="PTHR42760">
    <property type="entry name" value="SHORT-CHAIN DEHYDROGENASES/REDUCTASES FAMILY MEMBER"/>
    <property type="match status" value="1"/>
</dbReference>
<dbReference type="GO" id="GO:0016616">
    <property type="term" value="F:oxidoreductase activity, acting on the CH-OH group of donors, NAD or NADP as acceptor"/>
    <property type="evidence" value="ECO:0007669"/>
    <property type="project" value="TreeGrafter"/>
</dbReference>
<sequence length="242" mass="26245">MTERIAVVTGAVTGIGRAVAEALTQNGCRVAACDVDEARGRQLEQENPRIRFRKCDVSNENDVAAVVQAVLEDHGRIDILVNNAGIIRRRTGEEIRTEDWDAVFAVNVRGAFLFCKHVTPVMKRQRSGRIINISSIAAKLGDITSAPGYGPSKAAMDALTKTFARELAEYGVTVNGVAPHAIRTEMSAQWSEEKRREVIEAIPLKRLGEPREVAAAVVFLASEDAGFITGEILDVNGGCLMD</sequence>
<dbReference type="STRING" id="1121391.SAMN02745206_01703"/>
<dbReference type="CDD" id="cd05233">
    <property type="entry name" value="SDR_c"/>
    <property type="match status" value="1"/>
</dbReference>
<feature type="domain" description="Ketoreductase" evidence="2">
    <location>
        <begin position="4"/>
        <end position="193"/>
    </location>
</feature>
<dbReference type="OrthoDB" id="5363038at2"/>
<proteinExistence type="inferred from homology"/>
<dbReference type="RefSeq" id="WP_073038566.1">
    <property type="nucleotide sequence ID" value="NZ_FQVB01000014.1"/>
</dbReference>
<dbReference type="EMBL" id="FQVB01000014">
    <property type="protein sequence ID" value="SHF29356.1"/>
    <property type="molecule type" value="Genomic_DNA"/>
</dbReference>
<dbReference type="InterPro" id="IPR036291">
    <property type="entry name" value="NAD(P)-bd_dom_sf"/>
</dbReference>
<evidence type="ECO:0000256" key="1">
    <source>
        <dbReference type="ARBA" id="ARBA00006484"/>
    </source>
</evidence>
<accession>A0A1M5AGU3</accession>
<dbReference type="InterPro" id="IPR002347">
    <property type="entry name" value="SDR_fam"/>
</dbReference>
<dbReference type="SUPFAM" id="SSF51735">
    <property type="entry name" value="NAD(P)-binding Rossmann-fold domains"/>
    <property type="match status" value="1"/>
</dbReference>
<dbReference type="SMART" id="SM00822">
    <property type="entry name" value="PKS_KR"/>
    <property type="match status" value="1"/>
</dbReference>
<name>A0A1M5AGU3_9BACT</name>
<dbReference type="PANTHER" id="PTHR42760:SF40">
    <property type="entry name" value="3-OXOACYL-[ACYL-CARRIER-PROTEIN] REDUCTASE, CHLOROPLASTIC"/>
    <property type="match status" value="1"/>
</dbReference>
<dbReference type="PRINTS" id="PR00081">
    <property type="entry name" value="GDHRDH"/>
</dbReference>
<dbReference type="GO" id="GO:0030497">
    <property type="term" value="P:fatty acid elongation"/>
    <property type="evidence" value="ECO:0007669"/>
    <property type="project" value="TreeGrafter"/>
</dbReference>
<comment type="similarity">
    <text evidence="1">Belongs to the short-chain dehydrogenases/reductases (SDR) family.</text>
</comment>
<organism evidence="3 4">
    <name type="scientific">Desulfacinum infernum DSM 9756</name>
    <dbReference type="NCBI Taxonomy" id="1121391"/>
    <lineage>
        <taxon>Bacteria</taxon>
        <taxon>Pseudomonadati</taxon>
        <taxon>Thermodesulfobacteriota</taxon>
        <taxon>Syntrophobacteria</taxon>
        <taxon>Syntrophobacterales</taxon>
        <taxon>Syntrophobacteraceae</taxon>
        <taxon>Desulfacinum</taxon>
    </lineage>
</organism>
<evidence type="ECO:0000259" key="2">
    <source>
        <dbReference type="SMART" id="SM00822"/>
    </source>
</evidence>
<dbReference type="NCBIfam" id="NF005559">
    <property type="entry name" value="PRK07231.1"/>
    <property type="match status" value="1"/>
</dbReference>
<protein>
    <submittedName>
        <fullName evidence="3">3-oxoacyl-[acyl-carrier protein] reductase</fullName>
    </submittedName>
</protein>